<gene>
    <name evidence="1" type="ORF">EVAR_13903_1</name>
</gene>
<keyword evidence="2" id="KW-1185">Reference proteome</keyword>
<dbReference type="AlphaFoldDB" id="A0A4C1U876"/>
<protein>
    <submittedName>
        <fullName evidence="1">Uncharacterized protein</fullName>
    </submittedName>
</protein>
<evidence type="ECO:0000313" key="2">
    <source>
        <dbReference type="Proteomes" id="UP000299102"/>
    </source>
</evidence>
<evidence type="ECO:0000313" key="1">
    <source>
        <dbReference type="EMBL" id="GBP22623.1"/>
    </source>
</evidence>
<reference evidence="1 2" key="1">
    <citation type="journal article" date="2019" name="Commun. Biol.">
        <title>The bagworm genome reveals a unique fibroin gene that provides high tensile strength.</title>
        <authorList>
            <person name="Kono N."/>
            <person name="Nakamura H."/>
            <person name="Ohtoshi R."/>
            <person name="Tomita M."/>
            <person name="Numata K."/>
            <person name="Arakawa K."/>
        </authorList>
    </citation>
    <scope>NUCLEOTIDE SEQUENCE [LARGE SCALE GENOMIC DNA]</scope>
</reference>
<sequence length="83" mass="9850">MAILWYTLIRTYALEALPRRCRKPQREFAAQFIHELSAKNIPRYTQFANYSQFCSRVQRKWPPAFCCAAELNPSFYRAGDENK</sequence>
<name>A0A4C1U876_EUMVA</name>
<accession>A0A4C1U876</accession>
<comment type="caution">
    <text evidence="1">The sequence shown here is derived from an EMBL/GenBank/DDBJ whole genome shotgun (WGS) entry which is preliminary data.</text>
</comment>
<proteinExistence type="predicted"/>
<dbReference type="EMBL" id="BGZK01000142">
    <property type="protein sequence ID" value="GBP22623.1"/>
    <property type="molecule type" value="Genomic_DNA"/>
</dbReference>
<organism evidence="1 2">
    <name type="scientific">Eumeta variegata</name>
    <name type="common">Bagworm moth</name>
    <name type="synonym">Eumeta japonica</name>
    <dbReference type="NCBI Taxonomy" id="151549"/>
    <lineage>
        <taxon>Eukaryota</taxon>
        <taxon>Metazoa</taxon>
        <taxon>Ecdysozoa</taxon>
        <taxon>Arthropoda</taxon>
        <taxon>Hexapoda</taxon>
        <taxon>Insecta</taxon>
        <taxon>Pterygota</taxon>
        <taxon>Neoptera</taxon>
        <taxon>Endopterygota</taxon>
        <taxon>Lepidoptera</taxon>
        <taxon>Glossata</taxon>
        <taxon>Ditrysia</taxon>
        <taxon>Tineoidea</taxon>
        <taxon>Psychidae</taxon>
        <taxon>Oiketicinae</taxon>
        <taxon>Eumeta</taxon>
    </lineage>
</organism>
<dbReference type="Proteomes" id="UP000299102">
    <property type="component" value="Unassembled WGS sequence"/>
</dbReference>